<organism evidence="1 2">
    <name type="scientific">Botryobasidium botryosum (strain FD-172 SS1)</name>
    <dbReference type="NCBI Taxonomy" id="930990"/>
    <lineage>
        <taxon>Eukaryota</taxon>
        <taxon>Fungi</taxon>
        <taxon>Dikarya</taxon>
        <taxon>Basidiomycota</taxon>
        <taxon>Agaricomycotina</taxon>
        <taxon>Agaricomycetes</taxon>
        <taxon>Cantharellales</taxon>
        <taxon>Botryobasidiaceae</taxon>
        <taxon>Botryobasidium</taxon>
    </lineage>
</organism>
<evidence type="ECO:0000313" key="2">
    <source>
        <dbReference type="Proteomes" id="UP000027195"/>
    </source>
</evidence>
<dbReference type="EMBL" id="KL198250">
    <property type="protein sequence ID" value="KDQ05560.1"/>
    <property type="molecule type" value="Genomic_DNA"/>
</dbReference>
<gene>
    <name evidence="1" type="ORF">BOTBODRAFT_182443</name>
</gene>
<dbReference type="InParanoid" id="A0A067LTK1"/>
<reference evidence="2" key="1">
    <citation type="journal article" date="2014" name="Proc. Natl. Acad. Sci. U.S.A.">
        <title>Extensive sampling of basidiomycete genomes demonstrates inadequacy of the white-rot/brown-rot paradigm for wood decay fungi.</title>
        <authorList>
            <person name="Riley R."/>
            <person name="Salamov A.A."/>
            <person name="Brown D.W."/>
            <person name="Nagy L.G."/>
            <person name="Floudas D."/>
            <person name="Held B.W."/>
            <person name="Levasseur A."/>
            <person name="Lombard V."/>
            <person name="Morin E."/>
            <person name="Otillar R."/>
            <person name="Lindquist E.A."/>
            <person name="Sun H."/>
            <person name="LaButti K.M."/>
            <person name="Schmutz J."/>
            <person name="Jabbour D."/>
            <person name="Luo H."/>
            <person name="Baker S.E."/>
            <person name="Pisabarro A.G."/>
            <person name="Walton J.D."/>
            <person name="Blanchette R.A."/>
            <person name="Henrissat B."/>
            <person name="Martin F."/>
            <person name="Cullen D."/>
            <person name="Hibbett D.S."/>
            <person name="Grigoriev I.V."/>
        </authorList>
    </citation>
    <scope>NUCLEOTIDE SEQUENCE [LARGE SCALE GENOMIC DNA]</scope>
    <source>
        <strain evidence="2">FD-172 SS1</strain>
    </source>
</reference>
<sequence length="126" mass="13315">MAPYDFNELAAQLGVQIRPSQPLGVRPAPPATTVADLADALGVGGGQSHETPSNASGTVARTRPMTFQELAHRAAAFMGVDGGAVVEHADALQPTYPSEYHGVKGRSVPIEVEAWEPRGDAFLDHW</sequence>
<keyword evidence="2" id="KW-1185">Reference proteome</keyword>
<name>A0A067LTK1_BOTB1</name>
<dbReference type="AlphaFoldDB" id="A0A067LTK1"/>
<dbReference type="HOGENOM" id="CLU_1981291_0_0_1"/>
<proteinExistence type="predicted"/>
<evidence type="ECO:0000313" key="1">
    <source>
        <dbReference type="EMBL" id="KDQ05560.1"/>
    </source>
</evidence>
<accession>A0A067LTK1</accession>
<dbReference type="Proteomes" id="UP000027195">
    <property type="component" value="Unassembled WGS sequence"/>
</dbReference>
<protein>
    <submittedName>
        <fullName evidence="1">Uncharacterized protein</fullName>
    </submittedName>
</protein>